<dbReference type="SMART" id="SM00530">
    <property type="entry name" value="HTH_XRE"/>
    <property type="match status" value="1"/>
</dbReference>
<name>A0A844C600_9LACT</name>
<dbReference type="InterPro" id="IPR010982">
    <property type="entry name" value="Lambda_DNA-bd_dom_sf"/>
</dbReference>
<dbReference type="InterPro" id="IPR010057">
    <property type="entry name" value="Transcription_activator_Rgg_C"/>
</dbReference>
<evidence type="ECO:0000313" key="3">
    <source>
        <dbReference type="Proteomes" id="UP000440066"/>
    </source>
</evidence>
<organism evidence="2 3">
    <name type="scientific">Fundicoccus ignavus</name>
    <dbReference type="NCBI Taxonomy" id="2664442"/>
    <lineage>
        <taxon>Bacteria</taxon>
        <taxon>Bacillati</taxon>
        <taxon>Bacillota</taxon>
        <taxon>Bacilli</taxon>
        <taxon>Lactobacillales</taxon>
        <taxon>Aerococcaceae</taxon>
        <taxon>Fundicoccus</taxon>
    </lineage>
</organism>
<sequence length="287" mass="33600">MSNIGPVFRHLRKSKGMTLKETADGLISSQFLSEFERGHSNISVVNFFSLLDKINVQITEFKIHSDELTEQTQQHFLSQYGKAYRSRNVVKLNELIDSQNKLYRNSKLPRFEHNVIILKQLINYFTNLPFNQTDANSIYHYLLNCEEWHYYELCLFGNSIFFMSLAQVEKLTRTASQKAHKYEKLLLNSSTFALVIMNVIDYFLEANYLAPVASLIKEVDRVLINKRYFYDKNQLNYLKGIYKIKMEMLEEGKDLCDEAIRLMSHFGAEDIANILQTELNEMLGKLE</sequence>
<dbReference type="CDD" id="cd00093">
    <property type="entry name" value="HTH_XRE"/>
    <property type="match status" value="1"/>
</dbReference>
<dbReference type="PANTHER" id="PTHR37038">
    <property type="entry name" value="TRANSCRIPTIONAL REGULATOR-RELATED"/>
    <property type="match status" value="1"/>
</dbReference>
<proteinExistence type="predicted"/>
<dbReference type="Gene3D" id="1.10.260.40">
    <property type="entry name" value="lambda repressor-like DNA-binding domains"/>
    <property type="match status" value="1"/>
</dbReference>
<feature type="domain" description="HTH cro/C1-type" evidence="1">
    <location>
        <begin position="8"/>
        <end position="61"/>
    </location>
</feature>
<dbReference type="Pfam" id="PF01381">
    <property type="entry name" value="HTH_3"/>
    <property type="match status" value="1"/>
</dbReference>
<accession>A0A844C600</accession>
<dbReference type="NCBIfam" id="TIGR01716">
    <property type="entry name" value="RGG_Cterm"/>
    <property type="match status" value="1"/>
</dbReference>
<dbReference type="RefSeq" id="WP_153831185.1">
    <property type="nucleotide sequence ID" value="NZ_WJQT01000001.1"/>
</dbReference>
<dbReference type="Pfam" id="PF21259">
    <property type="entry name" value="Rgg_C"/>
    <property type="match status" value="1"/>
</dbReference>
<dbReference type="GO" id="GO:0003677">
    <property type="term" value="F:DNA binding"/>
    <property type="evidence" value="ECO:0007669"/>
    <property type="project" value="InterPro"/>
</dbReference>
<dbReference type="PROSITE" id="PS50943">
    <property type="entry name" value="HTH_CROC1"/>
    <property type="match status" value="1"/>
</dbReference>
<dbReference type="AlphaFoldDB" id="A0A844C600"/>
<dbReference type="Gene3D" id="1.25.40.400">
    <property type="match status" value="1"/>
</dbReference>
<protein>
    <submittedName>
        <fullName evidence="2">Helix-turn-helix domain-containing protein</fullName>
    </submittedName>
</protein>
<dbReference type="PANTHER" id="PTHR37038:SF12">
    <property type="entry name" value="TRANSCRIPTIONAL REGULATOR"/>
    <property type="match status" value="1"/>
</dbReference>
<dbReference type="Proteomes" id="UP000440066">
    <property type="component" value="Unassembled WGS sequence"/>
</dbReference>
<evidence type="ECO:0000313" key="2">
    <source>
        <dbReference type="EMBL" id="MRJ46073.1"/>
    </source>
</evidence>
<dbReference type="InterPro" id="IPR001387">
    <property type="entry name" value="Cro/C1-type_HTH"/>
</dbReference>
<dbReference type="InterPro" id="IPR053163">
    <property type="entry name" value="HTH-type_regulator_Rgg"/>
</dbReference>
<reference evidence="2 3" key="1">
    <citation type="submission" date="2019-11" db="EMBL/GenBank/DDBJ databases">
        <title>Characterisation of Fundicoccus ignavus gen. nov. sp. nov., a novel genus of the family Aerococcaceae from bulk tank milk.</title>
        <authorList>
            <person name="Siebert A."/>
            <person name="Huptas C."/>
            <person name="Wenning M."/>
            <person name="Scherer S."/>
            <person name="Doll E.V."/>
        </authorList>
    </citation>
    <scope>NUCLEOTIDE SEQUENCE [LARGE SCALE GENOMIC DNA]</scope>
    <source>
        <strain evidence="2 3">DSM 109652</strain>
    </source>
</reference>
<gene>
    <name evidence="2" type="ORF">GF867_00595</name>
</gene>
<dbReference type="EMBL" id="WJQT01000001">
    <property type="protein sequence ID" value="MRJ46073.1"/>
    <property type="molecule type" value="Genomic_DNA"/>
</dbReference>
<comment type="caution">
    <text evidence="2">The sequence shown here is derived from an EMBL/GenBank/DDBJ whole genome shotgun (WGS) entry which is preliminary data.</text>
</comment>
<dbReference type="SUPFAM" id="SSF47413">
    <property type="entry name" value="lambda repressor-like DNA-binding domains"/>
    <property type="match status" value="1"/>
</dbReference>
<evidence type="ECO:0000259" key="1">
    <source>
        <dbReference type="PROSITE" id="PS50943"/>
    </source>
</evidence>